<dbReference type="CDD" id="cd07010">
    <property type="entry name" value="cupin_PMI_type_I_N_bac"/>
    <property type="match status" value="1"/>
</dbReference>
<feature type="binding site" evidence="5">
    <location>
        <position position="117"/>
    </location>
    <ligand>
        <name>Zn(2+)</name>
        <dbReference type="ChEBI" id="CHEBI:29105"/>
    </ligand>
</feature>
<dbReference type="InterPro" id="IPR051804">
    <property type="entry name" value="Carb_Metab_Reg_Kinase/Isom"/>
</dbReference>
<dbReference type="GO" id="GO:0004476">
    <property type="term" value="F:mannose-6-phosphate isomerase activity"/>
    <property type="evidence" value="ECO:0007669"/>
    <property type="project" value="InterPro"/>
</dbReference>
<dbReference type="PANTHER" id="PTHR42742">
    <property type="entry name" value="TRANSCRIPTIONAL REPRESSOR MPRA"/>
    <property type="match status" value="1"/>
</dbReference>
<reference evidence="9" key="1">
    <citation type="journal article" date="2021" name="PeerJ">
        <title>Extensive microbial diversity within the chicken gut microbiome revealed by metagenomics and culture.</title>
        <authorList>
            <person name="Gilroy R."/>
            <person name="Ravi A."/>
            <person name="Getino M."/>
            <person name="Pursley I."/>
            <person name="Horton D.L."/>
            <person name="Alikhan N.F."/>
            <person name="Baker D."/>
            <person name="Gharbi K."/>
            <person name="Hall N."/>
            <person name="Watson M."/>
            <person name="Adriaenssens E.M."/>
            <person name="Foster-Nyarko E."/>
            <person name="Jarju S."/>
            <person name="Secka A."/>
            <person name="Antonio M."/>
            <person name="Oren A."/>
            <person name="Chaudhuri R.R."/>
            <person name="La Ragione R."/>
            <person name="Hildebrand F."/>
            <person name="Pallen M.J."/>
        </authorList>
    </citation>
    <scope>NUCLEOTIDE SEQUENCE</scope>
    <source>
        <strain evidence="9">421</strain>
    </source>
</reference>
<dbReference type="EMBL" id="DXGE01000026">
    <property type="protein sequence ID" value="HIW86082.1"/>
    <property type="molecule type" value="Genomic_DNA"/>
</dbReference>
<sequence>MEILKLNPVFKDYIWGGTRLRDEFKMETDMDPVAEGWMLACHKDGMNTIDGGRYDGKTLKEVIDDAGEIKILGKNSKKFAYFPILIKIIDAKDNLSIQVHPDDAYAKRVEHEFGKTEIWYVLDADEGAELIYGFKEKISKDEFRKAIESNTLPEVLNSVKVHKGDLFFIEAGTVHAIGKGTLIAEIQQNSNSTYRVYDYGRLGKDGKPRELHIDKAVDVTVTEPPKYGTKPQGEPKKITGGTEQLLTECDLFTVYRYDCADKIELTAGEDSFNHLLIVDGSGKICGRDFVKGDSFFVPAGYGRYELSGKAEIILTKI</sequence>
<dbReference type="Proteomes" id="UP000824205">
    <property type="component" value="Unassembled WGS sequence"/>
</dbReference>
<evidence type="ECO:0000313" key="9">
    <source>
        <dbReference type="EMBL" id="HIW86082.1"/>
    </source>
</evidence>
<accession>A0A9D1UFN7</accession>
<keyword evidence="9" id="KW-0413">Isomerase</keyword>
<keyword evidence="1 5" id="KW-0479">Metal-binding</keyword>
<dbReference type="PANTHER" id="PTHR42742:SF3">
    <property type="entry name" value="FRUCTOKINASE"/>
    <property type="match status" value="1"/>
</dbReference>
<comment type="caution">
    <text evidence="9">The sequence shown here is derived from an EMBL/GenBank/DDBJ whole genome shotgun (WGS) entry which is preliminary data.</text>
</comment>
<feature type="binding site" evidence="5">
    <location>
        <position position="175"/>
    </location>
    <ligand>
        <name>Zn(2+)</name>
        <dbReference type="ChEBI" id="CHEBI:29105"/>
    </ligand>
</feature>
<dbReference type="Pfam" id="PF20511">
    <property type="entry name" value="PMI_typeI_cat"/>
    <property type="match status" value="1"/>
</dbReference>
<dbReference type="Pfam" id="PF21621">
    <property type="entry name" value="MPI_cupin_dom"/>
    <property type="match status" value="1"/>
</dbReference>
<keyword evidence="2 5" id="KW-0862">Zinc</keyword>
<dbReference type="InterPro" id="IPR014628">
    <property type="entry name" value="Man6P_isomerase_Firm_short"/>
</dbReference>
<evidence type="ECO:0000256" key="6">
    <source>
        <dbReference type="PIRSR" id="PIRSR036894-2"/>
    </source>
</evidence>
<dbReference type="PIRSF" id="PIRSF036894">
    <property type="entry name" value="PMI_Firm_short"/>
    <property type="match status" value="1"/>
</dbReference>
<feature type="binding site" evidence="5">
    <location>
        <position position="100"/>
    </location>
    <ligand>
        <name>Zn(2+)</name>
        <dbReference type="ChEBI" id="CHEBI:29105"/>
    </ligand>
</feature>
<evidence type="ECO:0000313" key="10">
    <source>
        <dbReference type="Proteomes" id="UP000824205"/>
    </source>
</evidence>
<proteinExistence type="predicted"/>
<reference evidence="9" key="2">
    <citation type="submission" date="2021-04" db="EMBL/GenBank/DDBJ databases">
        <authorList>
            <person name="Gilroy R."/>
        </authorList>
    </citation>
    <scope>NUCLEOTIDE SEQUENCE</scope>
    <source>
        <strain evidence="9">421</strain>
    </source>
</reference>
<dbReference type="InterPro" id="IPR049071">
    <property type="entry name" value="MPI_cupin_dom"/>
</dbReference>
<dbReference type="SUPFAM" id="SSF51182">
    <property type="entry name" value="RmlC-like cupins"/>
    <property type="match status" value="1"/>
</dbReference>
<evidence type="ECO:0000256" key="5">
    <source>
        <dbReference type="PIRSR" id="PIRSR036894-1"/>
    </source>
</evidence>
<feature type="active site" evidence="6">
    <location>
        <position position="195"/>
    </location>
</feature>
<evidence type="ECO:0000259" key="8">
    <source>
        <dbReference type="Pfam" id="PF21621"/>
    </source>
</evidence>
<name>A0A9D1UFN7_9FIRM</name>
<gene>
    <name evidence="9" type="ORF">IAA48_06250</name>
</gene>
<feature type="domain" description="Mannose-6-phosphate isomerase cupin" evidence="8">
    <location>
        <begin position="246"/>
        <end position="315"/>
    </location>
</feature>
<feature type="domain" description="Phosphomannose isomerase type I catalytic" evidence="7">
    <location>
        <begin position="3"/>
        <end position="110"/>
    </location>
</feature>
<evidence type="ECO:0000256" key="1">
    <source>
        <dbReference type="ARBA" id="ARBA00022723"/>
    </source>
</evidence>
<comment type="cofactor">
    <cofactor evidence="5">
        <name>Zn(2+)</name>
        <dbReference type="ChEBI" id="CHEBI:29105"/>
    </cofactor>
    <text evidence="5">Binds 1 zinc ion per subunit.</text>
</comment>
<protein>
    <recommendedName>
        <fullName evidence="3">Phosphohexomutase</fullName>
    </recommendedName>
    <alternativeName>
        <fullName evidence="4">Phosphomannose isomerase</fullName>
    </alternativeName>
</protein>
<dbReference type="Gene3D" id="2.60.120.10">
    <property type="entry name" value="Jelly Rolls"/>
    <property type="match status" value="2"/>
</dbReference>
<organism evidence="9 10">
    <name type="scientific">Candidatus Eubacterium faecipullorum</name>
    <dbReference type="NCBI Taxonomy" id="2838571"/>
    <lineage>
        <taxon>Bacteria</taxon>
        <taxon>Bacillati</taxon>
        <taxon>Bacillota</taxon>
        <taxon>Clostridia</taxon>
        <taxon>Eubacteriales</taxon>
        <taxon>Eubacteriaceae</taxon>
        <taxon>Eubacterium</taxon>
    </lineage>
</organism>
<dbReference type="GO" id="GO:0008270">
    <property type="term" value="F:zinc ion binding"/>
    <property type="evidence" value="ECO:0007669"/>
    <property type="project" value="InterPro"/>
</dbReference>
<evidence type="ECO:0000256" key="4">
    <source>
        <dbReference type="ARBA" id="ARBA00030762"/>
    </source>
</evidence>
<dbReference type="GO" id="GO:0005975">
    <property type="term" value="P:carbohydrate metabolic process"/>
    <property type="evidence" value="ECO:0007669"/>
    <property type="project" value="InterPro"/>
</dbReference>
<evidence type="ECO:0000256" key="2">
    <source>
        <dbReference type="ARBA" id="ARBA00022833"/>
    </source>
</evidence>
<evidence type="ECO:0000259" key="7">
    <source>
        <dbReference type="Pfam" id="PF20511"/>
    </source>
</evidence>
<evidence type="ECO:0000256" key="3">
    <source>
        <dbReference type="ARBA" id="ARBA00029741"/>
    </source>
</evidence>
<dbReference type="InterPro" id="IPR014710">
    <property type="entry name" value="RmlC-like_jellyroll"/>
</dbReference>
<dbReference type="InterPro" id="IPR046457">
    <property type="entry name" value="PMI_typeI_cat"/>
</dbReference>
<dbReference type="InterPro" id="IPR011051">
    <property type="entry name" value="RmlC_Cupin_sf"/>
</dbReference>
<dbReference type="AlphaFoldDB" id="A0A9D1UFN7"/>